<evidence type="ECO:0000313" key="3">
    <source>
        <dbReference type="EMBL" id="GMI75217.1"/>
    </source>
</evidence>
<dbReference type="InterPro" id="IPR051761">
    <property type="entry name" value="MLP-like_ligand-binding"/>
</dbReference>
<proteinExistence type="predicted"/>
<comment type="caution">
    <text evidence="3">The sequence shown here is derived from an EMBL/GenBank/DDBJ whole genome shotgun (WGS) entry which is preliminary data.</text>
</comment>
<dbReference type="GO" id="GO:0006952">
    <property type="term" value="P:defense response"/>
    <property type="evidence" value="ECO:0007669"/>
    <property type="project" value="InterPro"/>
</dbReference>
<dbReference type="Pfam" id="PF00407">
    <property type="entry name" value="Bet_v_1"/>
    <property type="match status" value="2"/>
</dbReference>
<keyword evidence="4" id="KW-1185">Reference proteome</keyword>
<dbReference type="InterPro" id="IPR023393">
    <property type="entry name" value="START-like_dom_sf"/>
</dbReference>
<gene>
    <name evidence="3" type="ORF">HRI_001191000</name>
</gene>
<dbReference type="OrthoDB" id="1858121at2759"/>
<name>A0A9W7HCZ6_HIBTR</name>
<dbReference type="Gene3D" id="3.30.530.20">
    <property type="match status" value="2"/>
</dbReference>
<sequence length="159" mass="17759">MAWSTPTGKPTADVAKEHHTISSTEPSALSGKVEADVEIKASPEQFHDMFANKPHHMHHTCNDKVQGCDLHEGEWGKVGSIVEWSYVLDGKAKKTKEVIEAVDPDKNSITFRVIEGDLIVVHLTLEYEKLHQGIEHPHSMMQYMKDVSNGIDAHLTKPN</sequence>
<organism evidence="3 4">
    <name type="scientific">Hibiscus trionum</name>
    <name type="common">Flower of an hour</name>
    <dbReference type="NCBI Taxonomy" id="183268"/>
    <lineage>
        <taxon>Eukaryota</taxon>
        <taxon>Viridiplantae</taxon>
        <taxon>Streptophyta</taxon>
        <taxon>Embryophyta</taxon>
        <taxon>Tracheophyta</taxon>
        <taxon>Spermatophyta</taxon>
        <taxon>Magnoliopsida</taxon>
        <taxon>eudicotyledons</taxon>
        <taxon>Gunneridae</taxon>
        <taxon>Pentapetalae</taxon>
        <taxon>rosids</taxon>
        <taxon>malvids</taxon>
        <taxon>Malvales</taxon>
        <taxon>Malvaceae</taxon>
        <taxon>Malvoideae</taxon>
        <taxon>Hibiscus</taxon>
    </lineage>
</organism>
<dbReference type="Proteomes" id="UP001165190">
    <property type="component" value="Unassembled WGS sequence"/>
</dbReference>
<dbReference type="SUPFAM" id="SSF55961">
    <property type="entry name" value="Bet v1-like"/>
    <property type="match status" value="1"/>
</dbReference>
<feature type="region of interest" description="Disordered" evidence="1">
    <location>
        <begin position="1"/>
        <end position="32"/>
    </location>
</feature>
<feature type="domain" description="Bet v I/Major latex protein" evidence="2">
    <location>
        <begin position="28"/>
        <end position="158"/>
    </location>
</feature>
<evidence type="ECO:0000313" key="4">
    <source>
        <dbReference type="Proteomes" id="UP001165190"/>
    </source>
</evidence>
<evidence type="ECO:0000256" key="1">
    <source>
        <dbReference type="SAM" id="MobiDB-lite"/>
    </source>
</evidence>
<accession>A0A9W7HCZ6</accession>
<protein>
    <submittedName>
        <fullName evidence="3">MLP-like protein 28</fullName>
    </submittedName>
</protein>
<dbReference type="EMBL" id="BSYR01000011">
    <property type="protein sequence ID" value="GMI75217.1"/>
    <property type="molecule type" value="Genomic_DNA"/>
</dbReference>
<dbReference type="AlphaFoldDB" id="A0A9W7HCZ6"/>
<dbReference type="PANTHER" id="PTHR31907">
    <property type="entry name" value="MLP-LIKE PROTEIN 423"/>
    <property type="match status" value="1"/>
</dbReference>
<reference evidence="3" key="1">
    <citation type="submission" date="2023-05" db="EMBL/GenBank/DDBJ databases">
        <title>Genome and transcriptome analyses reveal genes involved in the formation of fine ridges on petal epidermal cells in Hibiscus trionum.</title>
        <authorList>
            <person name="Koshimizu S."/>
            <person name="Masuda S."/>
            <person name="Ishii T."/>
            <person name="Shirasu K."/>
            <person name="Hoshino A."/>
            <person name="Arita M."/>
        </authorList>
    </citation>
    <scope>NUCLEOTIDE SEQUENCE</scope>
    <source>
        <strain evidence="3">Hamamatsu line</strain>
    </source>
</reference>
<dbReference type="InterPro" id="IPR000916">
    <property type="entry name" value="Bet_v_I/MLP"/>
</dbReference>
<evidence type="ECO:0000259" key="2">
    <source>
        <dbReference type="SMART" id="SM01037"/>
    </source>
</evidence>
<dbReference type="SMART" id="SM01037">
    <property type="entry name" value="Bet_v_1"/>
    <property type="match status" value="1"/>
</dbReference>